<feature type="domain" description="ABC-2 type transporter transmembrane" evidence="6">
    <location>
        <begin position="97"/>
        <end position="272"/>
    </location>
</feature>
<protein>
    <submittedName>
        <fullName evidence="7">ABC transporter permease</fullName>
    </submittedName>
</protein>
<organism evidence="7 8">
    <name type="scientific">Yinghuangia aomiensis</name>
    <dbReference type="NCBI Taxonomy" id="676205"/>
    <lineage>
        <taxon>Bacteria</taxon>
        <taxon>Bacillati</taxon>
        <taxon>Actinomycetota</taxon>
        <taxon>Actinomycetes</taxon>
        <taxon>Kitasatosporales</taxon>
        <taxon>Streptomycetaceae</taxon>
        <taxon>Yinghuangia</taxon>
    </lineage>
</organism>
<evidence type="ECO:0000313" key="8">
    <source>
        <dbReference type="Proteomes" id="UP001500466"/>
    </source>
</evidence>
<feature type="transmembrane region" description="Helical" evidence="5">
    <location>
        <begin position="26"/>
        <end position="47"/>
    </location>
</feature>
<feature type="transmembrane region" description="Helical" evidence="5">
    <location>
        <begin position="59"/>
        <end position="80"/>
    </location>
</feature>
<reference evidence="8" key="1">
    <citation type="journal article" date="2019" name="Int. J. Syst. Evol. Microbiol.">
        <title>The Global Catalogue of Microorganisms (GCM) 10K type strain sequencing project: providing services to taxonomists for standard genome sequencing and annotation.</title>
        <authorList>
            <consortium name="The Broad Institute Genomics Platform"/>
            <consortium name="The Broad Institute Genome Sequencing Center for Infectious Disease"/>
            <person name="Wu L."/>
            <person name="Ma J."/>
        </authorList>
    </citation>
    <scope>NUCLEOTIDE SEQUENCE [LARGE SCALE GENOMIC DNA]</scope>
    <source>
        <strain evidence="8">JCM 17986</strain>
    </source>
</reference>
<dbReference type="EMBL" id="BAABHS010000004">
    <property type="protein sequence ID" value="GAA4954224.1"/>
    <property type="molecule type" value="Genomic_DNA"/>
</dbReference>
<keyword evidence="2 5" id="KW-0812">Transmembrane</keyword>
<dbReference type="PANTHER" id="PTHR43229:SF2">
    <property type="entry name" value="NODULATION PROTEIN J"/>
    <property type="match status" value="1"/>
</dbReference>
<evidence type="ECO:0000256" key="1">
    <source>
        <dbReference type="ARBA" id="ARBA00004141"/>
    </source>
</evidence>
<accession>A0ABP9GVG9</accession>
<feature type="transmembrane region" description="Helical" evidence="5">
    <location>
        <begin position="199"/>
        <end position="218"/>
    </location>
</feature>
<dbReference type="InterPro" id="IPR013525">
    <property type="entry name" value="ABC2_TM"/>
</dbReference>
<feature type="transmembrane region" description="Helical" evidence="5">
    <location>
        <begin position="169"/>
        <end position="192"/>
    </location>
</feature>
<proteinExistence type="predicted"/>
<evidence type="ECO:0000256" key="2">
    <source>
        <dbReference type="ARBA" id="ARBA00022692"/>
    </source>
</evidence>
<evidence type="ECO:0000259" key="6">
    <source>
        <dbReference type="Pfam" id="PF12698"/>
    </source>
</evidence>
<keyword evidence="8" id="KW-1185">Reference proteome</keyword>
<dbReference type="Pfam" id="PF12698">
    <property type="entry name" value="ABC2_membrane_3"/>
    <property type="match status" value="1"/>
</dbReference>
<evidence type="ECO:0000313" key="7">
    <source>
        <dbReference type="EMBL" id="GAA4954224.1"/>
    </source>
</evidence>
<evidence type="ECO:0000256" key="5">
    <source>
        <dbReference type="SAM" id="Phobius"/>
    </source>
</evidence>
<comment type="caution">
    <text evidence="7">The sequence shown here is derived from an EMBL/GenBank/DDBJ whole genome shotgun (WGS) entry which is preliminary data.</text>
</comment>
<dbReference type="Proteomes" id="UP001500466">
    <property type="component" value="Unassembled WGS sequence"/>
</dbReference>
<evidence type="ECO:0000256" key="3">
    <source>
        <dbReference type="ARBA" id="ARBA00022989"/>
    </source>
</evidence>
<dbReference type="InterPro" id="IPR051784">
    <property type="entry name" value="Nod_factor_ABC_transporter"/>
</dbReference>
<feature type="transmembrane region" description="Helical" evidence="5">
    <location>
        <begin position="133"/>
        <end position="163"/>
    </location>
</feature>
<feature type="transmembrane region" description="Helical" evidence="5">
    <location>
        <begin position="253"/>
        <end position="275"/>
    </location>
</feature>
<dbReference type="PANTHER" id="PTHR43229">
    <property type="entry name" value="NODULATION PROTEIN J"/>
    <property type="match status" value="1"/>
</dbReference>
<gene>
    <name evidence="7" type="ORF">GCM10023205_14840</name>
</gene>
<feature type="transmembrane region" description="Helical" evidence="5">
    <location>
        <begin position="92"/>
        <end position="112"/>
    </location>
</feature>
<evidence type="ECO:0000256" key="4">
    <source>
        <dbReference type="ARBA" id="ARBA00023136"/>
    </source>
</evidence>
<name>A0ABP9GVG9_9ACTN</name>
<dbReference type="RefSeq" id="WP_345674492.1">
    <property type="nucleotide sequence ID" value="NZ_BAABHS010000004.1"/>
</dbReference>
<sequence length="281" mass="28751">MSVGQDADIAGGTARPAAPAAGLEAAAFPAVPLAPATPLWAGLLTVYRAQLSRVRVSRVPLLFVAVFQSVGIMILMRGVVDTGSDSAREAVVAGSSVLVVAFVALNLLAQHFGALRAANSLDYYQTLPVRPAAVVLGIAAAYASFTLPGAVVTAVIGAVMFQLSLANLWALLLVVPLSGAALAGVGAVCGLLAPRQELATLLGQLGMSVALLLGVIPADRMPWAIELGRDVLPSSYGVDAFIATYGSPDWASFAANLAVCAAVGVVMLTLATWAFRRTARD</sequence>
<keyword evidence="4 5" id="KW-0472">Membrane</keyword>
<comment type="subcellular location">
    <subcellularLocation>
        <location evidence="1">Membrane</location>
        <topology evidence="1">Multi-pass membrane protein</topology>
    </subcellularLocation>
</comment>
<keyword evidence="3 5" id="KW-1133">Transmembrane helix</keyword>